<keyword evidence="4" id="KW-1185">Reference proteome</keyword>
<dbReference type="InterPro" id="IPR005543">
    <property type="entry name" value="PASTA_dom"/>
</dbReference>
<name>A0ABX8VA51_9FLAO</name>
<dbReference type="CDD" id="cd06577">
    <property type="entry name" value="PASTA_pknB"/>
    <property type="match status" value="2"/>
</dbReference>
<evidence type="ECO:0000313" key="4">
    <source>
        <dbReference type="Proteomes" id="UP000825381"/>
    </source>
</evidence>
<dbReference type="EMBL" id="CP080429">
    <property type="protein sequence ID" value="QYJ67526.1"/>
    <property type="molecule type" value="Genomic_DNA"/>
</dbReference>
<sequence length="213" mass="23956">MSLKNFVTSKTFLMQLAIAVVLVIVVIYASLKWLDSTTNHGQEIPVPDLTKMSVSKAGQSLQEVNLTYEVLDTMDFNKDYPPYSVVQQDPLPNVNVKENRKIYLKVNAGTYNDVKLPNLIQKTYRQALPNLLAAGLKEGRKTYKPYLAKDVVLEMWQDGKKLKAGDMVQKTSEIDFVLGDGKATYNHSDLDDFEDEEDEGVNAAYEEGNKANK</sequence>
<proteinExistence type="predicted"/>
<protein>
    <submittedName>
        <fullName evidence="3">PASTA domain-containing protein</fullName>
    </submittedName>
</protein>
<dbReference type="Gene3D" id="3.30.10.20">
    <property type="match status" value="2"/>
</dbReference>
<feature type="transmembrane region" description="Helical" evidence="1">
    <location>
        <begin position="12"/>
        <end position="31"/>
    </location>
</feature>
<dbReference type="Proteomes" id="UP000825381">
    <property type="component" value="Chromosome"/>
</dbReference>
<keyword evidence="1" id="KW-0812">Transmembrane</keyword>
<evidence type="ECO:0000256" key="1">
    <source>
        <dbReference type="SAM" id="Phobius"/>
    </source>
</evidence>
<gene>
    <name evidence="3" type="ORF">K1I41_08145</name>
</gene>
<accession>A0ABX8VA51</accession>
<dbReference type="PROSITE" id="PS51178">
    <property type="entry name" value="PASTA"/>
    <property type="match status" value="1"/>
</dbReference>
<dbReference type="Pfam" id="PF03793">
    <property type="entry name" value="PASTA"/>
    <property type="match status" value="1"/>
</dbReference>
<reference evidence="3 4" key="1">
    <citation type="submission" date="2021-07" db="EMBL/GenBank/DDBJ databases">
        <title>Flavobacterium WSW3-B6 sp.nov, isolated from seaweed.</title>
        <authorList>
            <person name="Muhammad N."/>
            <person name="Ho H."/>
            <person name="Lee Y.-J."/>
            <person name="Nguyen T."/>
            <person name="Ho J."/>
            <person name="Kim S.-G."/>
        </authorList>
    </citation>
    <scope>NUCLEOTIDE SEQUENCE [LARGE SCALE GENOMIC DNA]</scope>
    <source>
        <strain evidence="3 4">WSW3-B6</strain>
    </source>
</reference>
<evidence type="ECO:0000259" key="2">
    <source>
        <dbReference type="PROSITE" id="PS51178"/>
    </source>
</evidence>
<keyword evidence="1" id="KW-0472">Membrane</keyword>
<feature type="domain" description="PASTA" evidence="2">
    <location>
        <begin position="41"/>
        <end position="108"/>
    </location>
</feature>
<evidence type="ECO:0000313" key="3">
    <source>
        <dbReference type="EMBL" id="QYJ67526.1"/>
    </source>
</evidence>
<keyword evidence="1" id="KW-1133">Transmembrane helix</keyword>
<organism evidence="3 4">
    <name type="scientific">Flavobacterium litorale</name>
    <dbReference type="NCBI Taxonomy" id="2856519"/>
    <lineage>
        <taxon>Bacteria</taxon>
        <taxon>Pseudomonadati</taxon>
        <taxon>Bacteroidota</taxon>
        <taxon>Flavobacteriia</taxon>
        <taxon>Flavobacteriales</taxon>
        <taxon>Flavobacteriaceae</taxon>
        <taxon>Flavobacterium</taxon>
    </lineage>
</organism>
<dbReference type="SMART" id="SM00740">
    <property type="entry name" value="PASTA"/>
    <property type="match status" value="2"/>
</dbReference>